<protein>
    <submittedName>
        <fullName evidence="1">Uncharacterized protein</fullName>
    </submittedName>
</protein>
<name>A0A917RMB5_9NOCA</name>
<dbReference type="Proteomes" id="UP000638263">
    <property type="component" value="Unassembled WGS sequence"/>
</dbReference>
<reference evidence="1" key="2">
    <citation type="submission" date="2020-09" db="EMBL/GenBank/DDBJ databases">
        <authorList>
            <person name="Sun Q."/>
            <person name="Zhou Y."/>
        </authorList>
    </citation>
    <scope>NUCLEOTIDE SEQUENCE</scope>
    <source>
        <strain evidence="1">CGMCC 4.3508</strain>
    </source>
</reference>
<dbReference type="EMBL" id="BMMH01000005">
    <property type="protein sequence ID" value="GGL14741.1"/>
    <property type="molecule type" value="Genomic_DNA"/>
</dbReference>
<dbReference type="AlphaFoldDB" id="A0A917RMB5"/>
<accession>A0A917RMB5</accession>
<proteinExistence type="predicted"/>
<evidence type="ECO:0000313" key="2">
    <source>
        <dbReference type="Proteomes" id="UP000638263"/>
    </source>
</evidence>
<gene>
    <name evidence="1" type="ORF">GCM10011588_31600</name>
</gene>
<evidence type="ECO:0000313" key="1">
    <source>
        <dbReference type="EMBL" id="GGL14741.1"/>
    </source>
</evidence>
<sequence length="85" mass="9625">MPTSARCAGHDQLVADMETQIEIGASIAVTLHSYDRALLPTFRSWLAEACDQFTAECGVRATEWRALGFPDQRHFRGAKWKRNCR</sequence>
<comment type="caution">
    <text evidence="1">The sequence shown here is derived from an EMBL/GenBank/DDBJ whole genome shotgun (WGS) entry which is preliminary data.</text>
</comment>
<reference evidence="1" key="1">
    <citation type="journal article" date="2014" name="Int. J. Syst. Evol. Microbiol.">
        <title>Complete genome sequence of Corynebacterium casei LMG S-19264T (=DSM 44701T), isolated from a smear-ripened cheese.</title>
        <authorList>
            <consortium name="US DOE Joint Genome Institute (JGI-PGF)"/>
            <person name="Walter F."/>
            <person name="Albersmeier A."/>
            <person name="Kalinowski J."/>
            <person name="Ruckert C."/>
        </authorList>
    </citation>
    <scope>NUCLEOTIDE SEQUENCE</scope>
    <source>
        <strain evidence="1">CGMCC 4.3508</strain>
    </source>
</reference>
<keyword evidence="2" id="KW-1185">Reference proteome</keyword>
<organism evidence="1 2">
    <name type="scientific">Nocardia jinanensis</name>
    <dbReference type="NCBI Taxonomy" id="382504"/>
    <lineage>
        <taxon>Bacteria</taxon>
        <taxon>Bacillati</taxon>
        <taxon>Actinomycetota</taxon>
        <taxon>Actinomycetes</taxon>
        <taxon>Mycobacteriales</taxon>
        <taxon>Nocardiaceae</taxon>
        <taxon>Nocardia</taxon>
    </lineage>
</organism>